<sequence length="103" mass="11546">MSNTYEKFVAAGAPAIVEPLFYRVHEDTMTKNIIVEVRERLPYRGSNLKAKRIVHTRRVAELLEEVVDAMTEAVEEVNFKAGLAGILGEHSSNPPVDAPKWAR</sequence>
<name>A0AA94WXY7_9CAUD</name>
<dbReference type="EMBL" id="OK040777">
    <property type="protein sequence ID" value="UDL14649.1"/>
    <property type="molecule type" value="Genomic_DNA"/>
</dbReference>
<protein>
    <submittedName>
        <fullName evidence="1">Uncharacterized protein</fullName>
    </submittedName>
</protein>
<gene>
    <name evidence="1" type="primary">43</name>
    <name evidence="1" type="ORF">SEA_KEALII_43</name>
</gene>
<evidence type="ECO:0000313" key="2">
    <source>
        <dbReference type="Proteomes" id="UP000827862"/>
    </source>
</evidence>
<evidence type="ECO:0000313" key="1">
    <source>
        <dbReference type="EMBL" id="UDL14649.1"/>
    </source>
</evidence>
<proteinExistence type="predicted"/>
<dbReference type="KEGG" id="vg:77954551"/>
<dbReference type="GeneID" id="77954551"/>
<reference evidence="1" key="1">
    <citation type="submission" date="2024-06" db="EMBL/GenBank/DDBJ databases">
        <authorList>
            <person name="Valenzuela N."/>
            <person name="Pablo J."/>
            <person name="Strother B."/>
            <person name="Cravalho Y."/>
            <person name="Barto Z."/>
            <person name="Kane C."/>
            <person name="Chong R.A."/>
            <person name="Kawasaki K."/>
            <person name="Cruz S."/>
            <person name="Porter M.L."/>
            <person name="Pearce R."/>
            <person name="Hohenstein G."/>
            <person name="Li K."/>
            <person name="Kaniho J."/>
            <person name="Sadones M."/>
            <person name="Hamlin F."/>
            <person name="Daniels M."/>
            <person name="McKee K."/>
            <person name="Furlong K.P."/>
            <person name="Rudner A.D."/>
            <person name="Beyer A.R."/>
            <person name="Edgington N.P."/>
            <person name="Freise A.C."/>
            <person name="Garcia Costas A.M."/>
            <person name="Gibb B.P."/>
            <person name="Klyczek K.K."/>
            <person name="Swerdlow S.J."/>
            <person name="Garlena R.A."/>
            <person name="Russell D.A."/>
            <person name="Jacobs-Sera D."/>
            <person name="Hatfull G.F."/>
        </authorList>
    </citation>
    <scope>NUCLEOTIDE SEQUENCE</scope>
</reference>
<keyword evidence="2" id="KW-1185">Reference proteome</keyword>
<dbReference type="RefSeq" id="YP_010678160.1">
    <property type="nucleotide sequence ID" value="NC_071031.1"/>
</dbReference>
<accession>A0AA94WXY7</accession>
<dbReference type="Proteomes" id="UP000827862">
    <property type="component" value="Segment"/>
</dbReference>
<organism evidence="1 2">
    <name type="scientific">Arthrobacter phage KeAlii</name>
    <dbReference type="NCBI Taxonomy" id="2885973"/>
    <lineage>
        <taxon>Viruses</taxon>
        <taxon>Duplodnaviria</taxon>
        <taxon>Heunggongvirae</taxon>
        <taxon>Uroviricota</taxon>
        <taxon>Caudoviricetes</taxon>
        <taxon>Casidaviridae</taxon>
        <taxon>Manhattanvirus</taxon>
        <taxon>Manhattanvirus kealii</taxon>
    </lineage>
</organism>